<feature type="region of interest" description="Disordered" evidence="2">
    <location>
        <begin position="1"/>
        <end position="46"/>
    </location>
</feature>
<dbReference type="OrthoDB" id="4847203at2759"/>
<feature type="compositionally biased region" description="Polar residues" evidence="2">
    <location>
        <begin position="22"/>
        <end position="31"/>
    </location>
</feature>
<dbReference type="AlphaFoldDB" id="T0LCN2"/>
<reference evidence="4" key="1">
    <citation type="journal article" date="2013" name="Mol. Plant Microbe Interact.">
        <title>Global aspects of pacC regulation of pathogenicity genes in Colletotrichum gloeosporioides as revealed by transcriptome analysis.</title>
        <authorList>
            <person name="Alkan N."/>
            <person name="Meng X."/>
            <person name="Friedlander G."/>
            <person name="Reuveni E."/>
            <person name="Sukno S."/>
            <person name="Sherman A."/>
            <person name="Thon M."/>
            <person name="Fluhr R."/>
            <person name="Prusky D."/>
        </authorList>
    </citation>
    <scope>NUCLEOTIDE SEQUENCE [LARGE SCALE GENOMIC DNA]</scope>
    <source>
        <strain evidence="4">Cg-14</strain>
    </source>
</reference>
<dbReference type="Proteomes" id="UP000015530">
    <property type="component" value="Unassembled WGS sequence"/>
</dbReference>
<proteinExistence type="predicted"/>
<protein>
    <submittedName>
        <fullName evidence="3">Uncharacterized protein</fullName>
    </submittedName>
</protein>
<keyword evidence="1" id="KW-0175">Coiled coil</keyword>
<feature type="coiled-coil region" evidence="1">
    <location>
        <begin position="120"/>
        <end position="152"/>
    </location>
</feature>
<organism evidence="3 4">
    <name type="scientific">Colletotrichum gloeosporioides (strain Cg-14)</name>
    <name type="common">Anthracnose fungus</name>
    <name type="synonym">Glomerella cingulata</name>
    <dbReference type="NCBI Taxonomy" id="1237896"/>
    <lineage>
        <taxon>Eukaryota</taxon>
        <taxon>Fungi</taxon>
        <taxon>Dikarya</taxon>
        <taxon>Ascomycota</taxon>
        <taxon>Pezizomycotina</taxon>
        <taxon>Sordariomycetes</taxon>
        <taxon>Hypocreomycetidae</taxon>
        <taxon>Glomerellales</taxon>
        <taxon>Glomerellaceae</taxon>
        <taxon>Colletotrichum</taxon>
        <taxon>Colletotrichum gloeosporioides species complex</taxon>
    </lineage>
</organism>
<dbReference type="EMBL" id="AMYD01003536">
    <property type="protein sequence ID" value="EQB46095.1"/>
    <property type="molecule type" value="Genomic_DNA"/>
</dbReference>
<evidence type="ECO:0000313" key="3">
    <source>
        <dbReference type="EMBL" id="EQB46095.1"/>
    </source>
</evidence>
<sequence length="166" mass="18434">MTLIPTDVPATPTPRLAESADCSKQSAQTPAAATPIQRRAPTRLHTPQTPRAVLFGTPAMRIRPTTFARRVVQDSNDMKEDEQEDVESREVPSKKDLAAERVAIRAEWAKLEAAQRQLKIKELEVALEFAKLDNAKAEVEGDRLKVAEMARKLGRKIDALPDGKQE</sequence>
<gene>
    <name evidence="3" type="ORF">CGLO_14903</name>
</gene>
<comment type="caution">
    <text evidence="3">The sequence shown here is derived from an EMBL/GenBank/DDBJ whole genome shotgun (WGS) entry which is preliminary data.</text>
</comment>
<name>T0LCN2_COLGC</name>
<dbReference type="HOGENOM" id="CLU_1602570_0_0_1"/>
<evidence type="ECO:0000256" key="2">
    <source>
        <dbReference type="SAM" id="MobiDB-lite"/>
    </source>
</evidence>
<accession>T0LCN2</accession>
<evidence type="ECO:0000256" key="1">
    <source>
        <dbReference type="SAM" id="Coils"/>
    </source>
</evidence>
<feature type="region of interest" description="Disordered" evidence="2">
    <location>
        <begin position="72"/>
        <end position="93"/>
    </location>
</feature>
<evidence type="ECO:0000313" key="4">
    <source>
        <dbReference type="Proteomes" id="UP000015530"/>
    </source>
</evidence>